<sequence length="659" mass="77140">MHLSLSIQVHLLLVTTFISVSLIFYSSCLTNITVANHLHLMSLVSKARASLSRLVKSYSLLFPFKTRLRLLLPYKTVHFSCLASPSHLSHLFICSLYYKVLLKQIPPHTCQPIVKSHLIFCIPLGTLSFFYSSVFQNLNVVLIYNFKSDGVLHLSPLFCLSILIQGPLILMLVSKYLKTYQDVFYCHIGNFIFEISKILTDCHPSSNRHPKEVCLERGSGRRIESGSINWVIWNLIRALRFPVSAACISVSFHLYVNKKSNEAFVTDYTVTVPNHLHMCWNYSSGSSHLSNSVTALCFLLFHMFFFFFVLFRNFFFFHSQLKPSLHSILNLTSISPQSTSTSPKSTSTSIPSLLSFTLSFSDCELLLSFDFSKNKELIGDQIMLVSRFHIPHILINRNSTIIKTNYYFRSNKRSFNICAIFFMHSFFFKSVIRFFTDFCSNSIFSRIQLFVKFYFMQCIFQLQGSFQMNVSLNDNGEVYDLFCRNFHRTEWSSIILIFALTRLTASVRLRMERIYYFQKNKLLWQDEENEDSREETLKESHWMGSRCAKINSLRINRLKCERLDKKELKTKTLQTRRGRMKIAHIGLLLYYYNVNDSKKDKNKNNLVRGRVEIQKMPLNYFLKRNSYNFPALYLCDKFNEEGMFEMKQKKKRRGVIEKH</sequence>
<name>A0A0L6UM62_9BASI</name>
<dbReference type="VEuPathDB" id="FungiDB:VP01_507g3"/>
<feature type="transmembrane region" description="Helical" evidence="1">
    <location>
        <begin position="118"/>
        <end position="138"/>
    </location>
</feature>
<gene>
    <name evidence="2" type="ORF">VP01_507g3</name>
</gene>
<evidence type="ECO:0000313" key="2">
    <source>
        <dbReference type="EMBL" id="KNZ49332.1"/>
    </source>
</evidence>
<proteinExistence type="predicted"/>
<protein>
    <submittedName>
        <fullName evidence="2">Uncharacterized protein</fullName>
    </submittedName>
</protein>
<feature type="transmembrane region" description="Helical" evidence="1">
    <location>
        <begin position="12"/>
        <end position="34"/>
    </location>
</feature>
<reference evidence="2 3" key="1">
    <citation type="submission" date="2015-08" db="EMBL/GenBank/DDBJ databases">
        <title>Next Generation Sequencing and Analysis of the Genome of Puccinia sorghi L Schw, the Causal Agent of Maize Common Rust.</title>
        <authorList>
            <person name="Rochi L."/>
            <person name="Burguener G."/>
            <person name="Darino M."/>
            <person name="Turjanski A."/>
            <person name="Kreff E."/>
            <person name="Dieguez M.J."/>
            <person name="Sacco F."/>
        </authorList>
    </citation>
    <scope>NUCLEOTIDE SEQUENCE [LARGE SCALE GENOMIC DNA]</scope>
    <source>
        <strain evidence="2 3">RO10H11247</strain>
    </source>
</reference>
<comment type="caution">
    <text evidence="2">The sequence shown here is derived from an EMBL/GenBank/DDBJ whole genome shotgun (WGS) entry which is preliminary data.</text>
</comment>
<feature type="transmembrane region" description="Helical" evidence="1">
    <location>
        <begin position="150"/>
        <end position="173"/>
    </location>
</feature>
<keyword evidence="1" id="KW-0812">Transmembrane</keyword>
<dbReference type="AlphaFoldDB" id="A0A0L6UM62"/>
<evidence type="ECO:0000256" key="1">
    <source>
        <dbReference type="SAM" id="Phobius"/>
    </source>
</evidence>
<feature type="transmembrane region" description="Helical" evidence="1">
    <location>
        <begin position="293"/>
        <end position="315"/>
    </location>
</feature>
<evidence type="ECO:0000313" key="3">
    <source>
        <dbReference type="Proteomes" id="UP000037035"/>
    </source>
</evidence>
<keyword evidence="1" id="KW-0472">Membrane</keyword>
<keyword evidence="1" id="KW-1133">Transmembrane helix</keyword>
<keyword evidence="3" id="KW-1185">Reference proteome</keyword>
<dbReference type="EMBL" id="LAVV01010253">
    <property type="protein sequence ID" value="KNZ49332.1"/>
    <property type="molecule type" value="Genomic_DNA"/>
</dbReference>
<accession>A0A0L6UM62</accession>
<organism evidence="2 3">
    <name type="scientific">Puccinia sorghi</name>
    <dbReference type="NCBI Taxonomy" id="27349"/>
    <lineage>
        <taxon>Eukaryota</taxon>
        <taxon>Fungi</taxon>
        <taxon>Dikarya</taxon>
        <taxon>Basidiomycota</taxon>
        <taxon>Pucciniomycotina</taxon>
        <taxon>Pucciniomycetes</taxon>
        <taxon>Pucciniales</taxon>
        <taxon>Pucciniaceae</taxon>
        <taxon>Puccinia</taxon>
    </lineage>
</organism>
<dbReference type="Proteomes" id="UP000037035">
    <property type="component" value="Unassembled WGS sequence"/>
</dbReference>